<dbReference type="GO" id="GO:0004386">
    <property type="term" value="F:helicase activity"/>
    <property type="evidence" value="ECO:0007669"/>
    <property type="project" value="UniProtKB-KW"/>
</dbReference>
<dbReference type="Proteomes" id="UP000072618">
    <property type="component" value="Unassembled WGS sequence"/>
</dbReference>
<dbReference type="InterPro" id="IPR001650">
    <property type="entry name" value="Helicase_C-like"/>
</dbReference>
<dbReference type="SUPFAM" id="SSF52540">
    <property type="entry name" value="P-loop containing nucleoside triphosphate hydrolases"/>
    <property type="match status" value="2"/>
</dbReference>
<evidence type="ECO:0000313" key="4">
    <source>
        <dbReference type="Proteomes" id="UP000072618"/>
    </source>
</evidence>
<dbReference type="InterPro" id="IPR000330">
    <property type="entry name" value="SNF2_N"/>
</dbReference>
<organism evidence="3 4">
    <name type="scientific">Streptococcus suis</name>
    <dbReference type="NCBI Taxonomy" id="1307"/>
    <lineage>
        <taxon>Bacteria</taxon>
        <taxon>Bacillati</taxon>
        <taxon>Bacillota</taxon>
        <taxon>Bacilli</taxon>
        <taxon>Lactobacillales</taxon>
        <taxon>Streptococcaceae</taxon>
        <taxon>Streptococcus</taxon>
    </lineage>
</organism>
<dbReference type="Pfam" id="PF00176">
    <property type="entry name" value="SNF2-rel_dom"/>
    <property type="match status" value="1"/>
</dbReference>
<proteinExistence type="predicted"/>
<reference evidence="3 4" key="1">
    <citation type="submission" date="2016-02" db="EMBL/GenBank/DDBJ databases">
        <authorList>
            <consortium name="Pathogen Informatics"/>
        </authorList>
    </citation>
    <scope>NUCLEOTIDE SEQUENCE [LARGE SCALE GENOMIC DNA]</scope>
    <source>
        <strain evidence="3 4">LSS32</strain>
    </source>
</reference>
<accession>A0A116KTC0</accession>
<gene>
    <name evidence="3" type="ORF">ERS132394_00833</name>
</gene>
<evidence type="ECO:0000313" key="3">
    <source>
        <dbReference type="EMBL" id="CYU54777.1"/>
    </source>
</evidence>
<dbReference type="RefSeq" id="WP_032510720.1">
    <property type="nucleotide sequence ID" value="NZ_CEFF01000150.1"/>
</dbReference>
<dbReference type="AlphaFoldDB" id="A0A116KTC0"/>
<feature type="domain" description="Helicase C-terminal" evidence="2">
    <location>
        <begin position="676"/>
        <end position="829"/>
    </location>
</feature>
<dbReference type="Pfam" id="PF00271">
    <property type="entry name" value="Helicase_C"/>
    <property type="match status" value="1"/>
</dbReference>
<keyword evidence="3" id="KW-0378">Hydrolase</keyword>
<dbReference type="Gene3D" id="3.30.870.10">
    <property type="entry name" value="Endonuclease Chain A"/>
    <property type="match status" value="1"/>
</dbReference>
<dbReference type="SMART" id="SM00490">
    <property type="entry name" value="HELICc"/>
    <property type="match status" value="1"/>
</dbReference>
<feature type="domain" description="Helicase ATP-binding" evidence="1">
    <location>
        <begin position="369"/>
        <end position="534"/>
    </location>
</feature>
<dbReference type="CDD" id="cd09179">
    <property type="entry name" value="PLDc_N_DEXD_a"/>
    <property type="match status" value="1"/>
</dbReference>
<dbReference type="PROSITE" id="PS51192">
    <property type="entry name" value="HELICASE_ATP_BIND_1"/>
    <property type="match status" value="1"/>
</dbReference>
<protein>
    <submittedName>
        <fullName evidence="3">Superfamily II DNA/RNA helicase</fullName>
    </submittedName>
</protein>
<dbReference type="CDD" id="cd17919">
    <property type="entry name" value="DEXHc_Snf"/>
    <property type="match status" value="1"/>
</dbReference>
<dbReference type="SMART" id="SM00487">
    <property type="entry name" value="DEXDc"/>
    <property type="match status" value="1"/>
</dbReference>
<sequence>MLSNISFKQIYSTKNDDIPKSFYNKALGEAVEYNRVSGYFSGASLSYFSAGLKSLLKNNGKFRLIVSHELSETDYNDIVTGYVNKKKLERELIAKINLKELNLDQRLNLGNLGFLIEIGLVDIKIGFTTSGLFHAKFGIFKDKYGNLLYFSGSLNETEAAFVRNYEEITVLESWKGNSAILKMKLEEFELLWNNELSDEMIFVKSIDEIVKSQLISYSNGGFLVDKAMLRKNAIVIYYDDGLKIQNNLLDKKIDSRQRSLKKLIKKGLLNTEITDFRSNLNSNEVEEIIACFNRYGQRTKTEIVVSNSVETFISLHKFEISEIANRGLLIKKKDRAFEEEFNQFAKIVQAEISRPLFDLQLWVSFYHTFMKRSANFSVPGAGKTSMVYGVFAYLSSLQINKVNKILVIGPKNSFLSWKEEFKKVFGDKRELTVFDVHSPNFAPEMFYKNTGRYNLFLINYESLSNYEKALNEIIDEKTLLVFDEVHKIKRIDSVRSQIAIALSQNVIYRIVLTGTPIPNSYQDIWNFLQILYSNEYSSFFGYTKQQLSYLEKTEIDELNQRLAPFFWRVTKQQLNIPIENEDHLLRVIATDAEQAVINLLWRKFSDNPFKLYIRLIQLSSNPELLKNDITSEMYGGHEETSNLGLEVVDDSPNYTDEELRLLDSIGVGSKFNDCIRLSQQLYLQKRKHIIWCIFINSIEKLRSALVKCGLQVAIIYGAINAEEREKIILDFQNQKYDVLITNPHTLAESVSLHMVAHDAIYYEFSFNLTHMLQSRDRIHRLGLSKEQETNYFYLMLDGQEGMRSTIDDKIYKRLNIKKEIMVSAIETDIINPEFTIDERNEILEMMRDEM</sequence>
<keyword evidence="3" id="KW-0547">Nucleotide-binding</keyword>
<evidence type="ECO:0000259" key="1">
    <source>
        <dbReference type="PROSITE" id="PS51192"/>
    </source>
</evidence>
<keyword evidence="3" id="KW-0347">Helicase</keyword>
<keyword evidence="3" id="KW-0067">ATP-binding</keyword>
<dbReference type="InterPro" id="IPR014001">
    <property type="entry name" value="Helicase_ATP-bd"/>
</dbReference>
<evidence type="ECO:0000259" key="2">
    <source>
        <dbReference type="PROSITE" id="PS51194"/>
    </source>
</evidence>
<dbReference type="Gene3D" id="3.40.50.10810">
    <property type="entry name" value="Tandem AAA-ATPase domain"/>
    <property type="match status" value="1"/>
</dbReference>
<dbReference type="Gene3D" id="3.40.50.300">
    <property type="entry name" value="P-loop containing nucleotide triphosphate hydrolases"/>
    <property type="match status" value="1"/>
</dbReference>
<dbReference type="PROSITE" id="PS51194">
    <property type="entry name" value="HELICASE_CTER"/>
    <property type="match status" value="1"/>
</dbReference>
<name>A0A116KTC0_STRSU</name>
<dbReference type="PANTHER" id="PTHR10799">
    <property type="entry name" value="SNF2/RAD54 HELICASE FAMILY"/>
    <property type="match status" value="1"/>
</dbReference>
<dbReference type="InterPro" id="IPR027417">
    <property type="entry name" value="P-loop_NTPase"/>
</dbReference>
<dbReference type="InterPro" id="IPR038718">
    <property type="entry name" value="SNF2-like_sf"/>
</dbReference>
<dbReference type="EMBL" id="FIGJ01000008">
    <property type="protein sequence ID" value="CYU54777.1"/>
    <property type="molecule type" value="Genomic_DNA"/>
</dbReference>
<dbReference type="GO" id="GO:0005524">
    <property type="term" value="F:ATP binding"/>
    <property type="evidence" value="ECO:0007669"/>
    <property type="project" value="InterPro"/>
</dbReference>